<feature type="compositionally biased region" description="Basic residues" evidence="1">
    <location>
        <begin position="89"/>
        <end position="100"/>
    </location>
</feature>
<keyword evidence="3" id="KW-0255">Endonuclease</keyword>
<dbReference type="Pfam" id="PF01844">
    <property type="entry name" value="HNH"/>
    <property type="match status" value="1"/>
</dbReference>
<dbReference type="GO" id="GO:0004519">
    <property type="term" value="F:endonuclease activity"/>
    <property type="evidence" value="ECO:0007669"/>
    <property type="project" value="UniProtKB-KW"/>
</dbReference>
<dbReference type="GO" id="GO:0003676">
    <property type="term" value="F:nucleic acid binding"/>
    <property type="evidence" value="ECO:0007669"/>
    <property type="project" value="InterPro"/>
</dbReference>
<gene>
    <name evidence="3" type="ORF">AM231_26315</name>
</gene>
<keyword evidence="4" id="KW-1185">Reference proteome</keyword>
<dbReference type="RefSeq" id="WP_054405303.1">
    <property type="nucleotide sequence ID" value="NZ_LIUT01000008.1"/>
</dbReference>
<name>A0A0M1N1X0_9BACL</name>
<accession>A0A0M1N1X0</accession>
<dbReference type="PATRIC" id="fig|1705565.3.peg.1469"/>
<evidence type="ECO:0000313" key="3">
    <source>
        <dbReference type="EMBL" id="KOR76148.1"/>
    </source>
</evidence>
<evidence type="ECO:0000259" key="2">
    <source>
        <dbReference type="Pfam" id="PF01844"/>
    </source>
</evidence>
<dbReference type="AlphaFoldDB" id="A0A0M1N1X0"/>
<feature type="domain" description="HNH" evidence="2">
    <location>
        <begin position="8"/>
        <end position="48"/>
    </location>
</feature>
<protein>
    <submittedName>
        <fullName evidence="3">Restriction endonuclease</fullName>
    </submittedName>
</protein>
<dbReference type="Proteomes" id="UP000036932">
    <property type="component" value="Unassembled WGS sequence"/>
</dbReference>
<dbReference type="OrthoDB" id="9802640at2"/>
<sequence>MDDTENRCECCGRTGVETTVHHLTPREYGGTHLPTALLCIPCHKQIHQLYTNKQLVDQGLTTLSALQQDPAMQSFIRWIRKTPPGTIPKSRKSKNVRGRR</sequence>
<dbReference type="Gene3D" id="1.10.30.50">
    <property type="match status" value="1"/>
</dbReference>
<dbReference type="PANTHER" id="PTHR37827:SF1">
    <property type="entry name" value="HNH DOMAIN-CONTAINING PROTEIN"/>
    <property type="match status" value="1"/>
</dbReference>
<organism evidence="3 4">
    <name type="scientific">Paenibacillus solani</name>
    <dbReference type="NCBI Taxonomy" id="1705565"/>
    <lineage>
        <taxon>Bacteria</taxon>
        <taxon>Bacillati</taxon>
        <taxon>Bacillota</taxon>
        <taxon>Bacilli</taxon>
        <taxon>Bacillales</taxon>
        <taxon>Paenibacillaceae</taxon>
        <taxon>Paenibacillus</taxon>
    </lineage>
</organism>
<dbReference type="PANTHER" id="PTHR37827">
    <property type="entry name" value="TUDOR DOMAIN-CONTAINING PROTEIN"/>
    <property type="match status" value="1"/>
</dbReference>
<dbReference type="EMBL" id="LIUT01000008">
    <property type="protein sequence ID" value="KOR76148.1"/>
    <property type="molecule type" value="Genomic_DNA"/>
</dbReference>
<dbReference type="InterPro" id="IPR002711">
    <property type="entry name" value="HNH"/>
</dbReference>
<dbReference type="CDD" id="cd00085">
    <property type="entry name" value="HNHc"/>
    <property type="match status" value="1"/>
</dbReference>
<reference evidence="4" key="1">
    <citation type="submission" date="2015-08" db="EMBL/GenBank/DDBJ databases">
        <title>Genome sequencing project for genomic taxonomy and phylogenomics of Bacillus-like bacteria.</title>
        <authorList>
            <person name="Liu B."/>
            <person name="Wang J."/>
            <person name="Zhu Y."/>
            <person name="Liu G."/>
            <person name="Chen Q."/>
            <person name="Chen Z."/>
            <person name="Lan J."/>
            <person name="Che J."/>
            <person name="Ge C."/>
            <person name="Shi H."/>
            <person name="Pan Z."/>
            <person name="Liu X."/>
        </authorList>
    </citation>
    <scope>NUCLEOTIDE SEQUENCE [LARGE SCALE GENOMIC DNA]</scope>
    <source>
        <strain evidence="4">FJAT-22460</strain>
    </source>
</reference>
<evidence type="ECO:0000313" key="4">
    <source>
        <dbReference type="Proteomes" id="UP000036932"/>
    </source>
</evidence>
<keyword evidence="3" id="KW-0378">Hydrolase</keyword>
<dbReference type="InterPro" id="IPR003615">
    <property type="entry name" value="HNH_nuc"/>
</dbReference>
<keyword evidence="3" id="KW-0540">Nuclease</keyword>
<proteinExistence type="predicted"/>
<comment type="caution">
    <text evidence="3">The sequence shown here is derived from an EMBL/GenBank/DDBJ whole genome shotgun (WGS) entry which is preliminary data.</text>
</comment>
<evidence type="ECO:0000256" key="1">
    <source>
        <dbReference type="SAM" id="MobiDB-lite"/>
    </source>
</evidence>
<dbReference type="GO" id="GO:0008270">
    <property type="term" value="F:zinc ion binding"/>
    <property type="evidence" value="ECO:0007669"/>
    <property type="project" value="InterPro"/>
</dbReference>
<feature type="region of interest" description="Disordered" evidence="1">
    <location>
        <begin position="81"/>
        <end position="100"/>
    </location>
</feature>